<comment type="caution">
    <text evidence="2">The sequence shown here is derived from an EMBL/GenBank/DDBJ whole genome shotgun (WGS) entry which is preliminary data.</text>
</comment>
<dbReference type="InterPro" id="IPR025421">
    <property type="entry name" value="DUF4148"/>
</dbReference>
<organism evidence="2 3">
    <name type="scientific">Paraburkholderia elongata</name>
    <dbReference type="NCBI Taxonomy" id="2675747"/>
    <lineage>
        <taxon>Bacteria</taxon>
        <taxon>Pseudomonadati</taxon>
        <taxon>Pseudomonadota</taxon>
        <taxon>Betaproteobacteria</taxon>
        <taxon>Burkholderiales</taxon>
        <taxon>Burkholderiaceae</taxon>
        <taxon>Paraburkholderia</taxon>
    </lineage>
</organism>
<dbReference type="RefSeq" id="WP_172171622.1">
    <property type="nucleotide sequence ID" value="NZ_WOEZ01000183.1"/>
</dbReference>
<sequence>MKSLIHAVLVAAVFAAPAVSFAQQSDAPLTTREQVRAELIQLESAGYHVGDGDNASYPTAIQAAEARVAAQNGATSGYGGVVSGSSASGAPAAVRPTSSDGLMSIYFGQ</sequence>
<feature type="signal peptide" evidence="1">
    <location>
        <begin position="1"/>
        <end position="22"/>
    </location>
</feature>
<keyword evidence="1" id="KW-0732">Signal</keyword>
<name>A0A972NTI3_9BURK</name>
<dbReference type="Pfam" id="PF13663">
    <property type="entry name" value="DUF4148"/>
    <property type="match status" value="1"/>
</dbReference>
<keyword evidence="3" id="KW-1185">Reference proteome</keyword>
<dbReference type="EMBL" id="WOEZ01000183">
    <property type="protein sequence ID" value="NPT58816.1"/>
    <property type="molecule type" value="Genomic_DNA"/>
</dbReference>
<evidence type="ECO:0000313" key="2">
    <source>
        <dbReference type="EMBL" id="NPT58816.1"/>
    </source>
</evidence>
<protein>
    <submittedName>
        <fullName evidence="2">DUF4148 domain-containing protein</fullName>
    </submittedName>
</protein>
<evidence type="ECO:0000256" key="1">
    <source>
        <dbReference type="SAM" id="SignalP"/>
    </source>
</evidence>
<feature type="chain" id="PRO_5037032129" evidence="1">
    <location>
        <begin position="23"/>
        <end position="109"/>
    </location>
</feature>
<accession>A0A972NTI3</accession>
<dbReference type="AlphaFoldDB" id="A0A972NTI3"/>
<evidence type="ECO:0000313" key="3">
    <source>
        <dbReference type="Proteomes" id="UP000655523"/>
    </source>
</evidence>
<dbReference type="Proteomes" id="UP000655523">
    <property type="component" value="Unassembled WGS sequence"/>
</dbReference>
<proteinExistence type="predicted"/>
<gene>
    <name evidence="2" type="ORF">GNZ13_30730</name>
</gene>
<reference evidence="2 3" key="1">
    <citation type="submission" date="2019-11" db="EMBL/GenBank/DDBJ databases">
        <title>Metabolism of dissolved organic matter in forest soils.</title>
        <authorList>
            <person name="Cyle K.T."/>
            <person name="Wilhelm R.C."/>
            <person name="Martinez C.E."/>
        </authorList>
    </citation>
    <scope>NUCLEOTIDE SEQUENCE [LARGE SCALE GENOMIC DNA]</scope>
    <source>
        <strain evidence="2 3">5N</strain>
    </source>
</reference>